<dbReference type="AlphaFoldDB" id="A0A7C3LSY7"/>
<keyword evidence="2" id="KW-1003">Cell membrane</keyword>
<protein>
    <recommendedName>
        <fullName evidence="9">Protein PsiE</fullName>
    </recommendedName>
</protein>
<dbReference type="Pfam" id="PF06146">
    <property type="entry name" value="PsiE"/>
    <property type="match status" value="1"/>
</dbReference>
<evidence type="ECO:0000256" key="7">
    <source>
        <dbReference type="SAM" id="Phobius"/>
    </source>
</evidence>
<keyword evidence="5 7" id="KW-0472">Membrane</keyword>
<gene>
    <name evidence="8" type="ORF">ENX03_03775</name>
</gene>
<feature type="transmembrane region" description="Helical" evidence="7">
    <location>
        <begin position="44"/>
        <end position="66"/>
    </location>
</feature>
<evidence type="ECO:0000256" key="6">
    <source>
        <dbReference type="SAM" id="MobiDB-lite"/>
    </source>
</evidence>
<sequence length="179" mass="20566">MTEITPPVSPSDPHDHPHDMHDPKDLHKNFVMKLRNVLLRLDDYIHLFVAFFLMTGAVVVLLHSAVTLTNLSIDSVLGLINDMLFVVIILELLWIMLSYLSRRRFPIASFIIIGIISSIRRILLIEAQSSFHSKSINNIFSHQTIDLLLYVLVVLILVFSYYLLVRTSTINDAESRQRD</sequence>
<keyword evidence="4 7" id="KW-1133">Transmembrane helix</keyword>
<dbReference type="InterPro" id="IPR020948">
    <property type="entry name" value="P_starv_induced_PsiE-like"/>
</dbReference>
<feature type="transmembrane region" description="Helical" evidence="7">
    <location>
        <begin position="147"/>
        <end position="165"/>
    </location>
</feature>
<reference evidence="8" key="1">
    <citation type="journal article" date="2020" name="mSystems">
        <title>Genome- and Community-Level Interaction Insights into Carbon Utilization and Element Cycling Functions of Hydrothermarchaeota in Hydrothermal Sediment.</title>
        <authorList>
            <person name="Zhou Z."/>
            <person name="Liu Y."/>
            <person name="Xu W."/>
            <person name="Pan J."/>
            <person name="Luo Z.H."/>
            <person name="Li M."/>
        </authorList>
    </citation>
    <scope>NUCLEOTIDE SEQUENCE [LARGE SCALE GENOMIC DNA]</scope>
    <source>
        <strain evidence="8">SpSt-902</strain>
    </source>
</reference>
<keyword evidence="3 7" id="KW-0812">Transmembrane</keyword>
<dbReference type="EMBL" id="DTMM01000079">
    <property type="protein sequence ID" value="HFT93059.1"/>
    <property type="molecule type" value="Genomic_DNA"/>
</dbReference>
<organism evidence="8">
    <name type="scientific">Leptospirillum ferriphilum</name>
    <dbReference type="NCBI Taxonomy" id="178606"/>
    <lineage>
        <taxon>Bacteria</taxon>
        <taxon>Pseudomonadati</taxon>
        <taxon>Nitrospirota</taxon>
        <taxon>Nitrospiria</taxon>
        <taxon>Nitrospirales</taxon>
        <taxon>Nitrospiraceae</taxon>
        <taxon>Leptospirillum</taxon>
    </lineage>
</organism>
<feature type="transmembrane region" description="Helical" evidence="7">
    <location>
        <begin position="107"/>
        <end position="127"/>
    </location>
</feature>
<evidence type="ECO:0000256" key="2">
    <source>
        <dbReference type="ARBA" id="ARBA00022475"/>
    </source>
</evidence>
<accession>A0A7C3LSY7</accession>
<feature type="region of interest" description="Disordered" evidence="6">
    <location>
        <begin position="1"/>
        <end position="20"/>
    </location>
</feature>
<evidence type="ECO:0000256" key="1">
    <source>
        <dbReference type="ARBA" id="ARBA00004651"/>
    </source>
</evidence>
<evidence type="ECO:0000256" key="4">
    <source>
        <dbReference type="ARBA" id="ARBA00022989"/>
    </source>
</evidence>
<evidence type="ECO:0000313" key="8">
    <source>
        <dbReference type="EMBL" id="HFT93059.1"/>
    </source>
</evidence>
<evidence type="ECO:0000256" key="5">
    <source>
        <dbReference type="ARBA" id="ARBA00023136"/>
    </source>
</evidence>
<evidence type="ECO:0000256" key="3">
    <source>
        <dbReference type="ARBA" id="ARBA00022692"/>
    </source>
</evidence>
<dbReference type="GO" id="GO:0005886">
    <property type="term" value="C:plasma membrane"/>
    <property type="evidence" value="ECO:0007669"/>
    <property type="project" value="UniProtKB-SubCell"/>
</dbReference>
<comment type="subcellular location">
    <subcellularLocation>
        <location evidence="1">Cell membrane</location>
        <topology evidence="1">Multi-pass membrane protein</topology>
    </subcellularLocation>
</comment>
<evidence type="ECO:0008006" key="9">
    <source>
        <dbReference type="Google" id="ProtNLM"/>
    </source>
</evidence>
<name>A0A7C3LSY7_9BACT</name>
<comment type="caution">
    <text evidence="8">The sequence shown here is derived from an EMBL/GenBank/DDBJ whole genome shotgun (WGS) entry which is preliminary data.</text>
</comment>
<feature type="transmembrane region" description="Helical" evidence="7">
    <location>
        <begin position="78"/>
        <end position="100"/>
    </location>
</feature>
<proteinExistence type="predicted"/>